<keyword evidence="8" id="KW-1185">Reference proteome</keyword>
<feature type="domain" description="AMP-dependent synthetase/ligase" evidence="5">
    <location>
        <begin position="23"/>
        <end position="398"/>
    </location>
</feature>
<dbReference type="InterPro" id="IPR042099">
    <property type="entry name" value="ANL_N_sf"/>
</dbReference>
<evidence type="ECO:0000259" key="6">
    <source>
        <dbReference type="Pfam" id="PF13193"/>
    </source>
</evidence>
<dbReference type="SUPFAM" id="SSF56801">
    <property type="entry name" value="Acetyl-CoA synthetase-like"/>
    <property type="match status" value="1"/>
</dbReference>
<dbReference type="Gene3D" id="3.40.50.12780">
    <property type="entry name" value="N-terminal domain of ligase-like"/>
    <property type="match status" value="1"/>
</dbReference>
<dbReference type="GO" id="GO:0006631">
    <property type="term" value="P:fatty acid metabolic process"/>
    <property type="evidence" value="ECO:0007669"/>
    <property type="project" value="UniProtKB-KW"/>
</dbReference>
<comment type="caution">
    <text evidence="7">The sequence shown here is derived from an EMBL/GenBank/DDBJ whole genome shotgun (WGS) entry which is preliminary data.</text>
</comment>
<name>A0A848L0X5_9ACTN</name>
<dbReference type="FunFam" id="3.30.300.30:FF:000008">
    <property type="entry name" value="2,3-dihydroxybenzoate-AMP ligase"/>
    <property type="match status" value="1"/>
</dbReference>
<gene>
    <name evidence="7" type="ORF">HH308_16045</name>
</gene>
<dbReference type="AlphaFoldDB" id="A0A848L0X5"/>
<evidence type="ECO:0000259" key="5">
    <source>
        <dbReference type="Pfam" id="PF00501"/>
    </source>
</evidence>
<dbReference type="GO" id="GO:0016874">
    <property type="term" value="F:ligase activity"/>
    <property type="evidence" value="ECO:0007669"/>
    <property type="project" value="UniProtKB-KW"/>
</dbReference>
<accession>A0A848L0X5</accession>
<dbReference type="Pfam" id="PF13193">
    <property type="entry name" value="AMP-binding_C"/>
    <property type="match status" value="1"/>
</dbReference>
<proteinExistence type="inferred from homology"/>
<organism evidence="7 8">
    <name type="scientific">Gordonia asplenii</name>
    <dbReference type="NCBI Taxonomy" id="2725283"/>
    <lineage>
        <taxon>Bacteria</taxon>
        <taxon>Bacillati</taxon>
        <taxon>Actinomycetota</taxon>
        <taxon>Actinomycetes</taxon>
        <taxon>Mycobacteriales</taxon>
        <taxon>Gordoniaceae</taxon>
        <taxon>Gordonia</taxon>
    </lineage>
</organism>
<dbReference type="InterPro" id="IPR000873">
    <property type="entry name" value="AMP-dep_synth/lig_dom"/>
</dbReference>
<dbReference type="InterPro" id="IPR020845">
    <property type="entry name" value="AMP-binding_CS"/>
</dbReference>
<evidence type="ECO:0000313" key="8">
    <source>
        <dbReference type="Proteomes" id="UP000550729"/>
    </source>
</evidence>
<sequence>MFGMMQDRPLVVSMLLERMEGRFRGKEIVTAQADGVMRATFGDVADRVRRLVTVLDGLGVPADARVGTFGWNTQRHLELYVAVPSSGRVLHTINHRLFAEQLTFIVNDAADDVLFIDRSLLPIVWPLMKSFTTVRQIVVMDDGDSAEIPDDPRVRDYETLVADAEPANDQMFAVHDERSAASLCYTSGTTGQPKGVLYDHRSIILHALMLQTADAFGLGESDTIMPVVPMFHVNAWGLPYAALMCGAQLVMPGTATAPAELLGQIEQHSVTFTAAVTTVWRGALQHLGGHDLTSLRHIVCGGGAVPLSLSRAYDEAIGQPLRNAWGMTETSPVVTCAYLPPRTQLSREDARDLLAHPGVALPLTQLRVVGSDGKVVARDGKSTGELQAAGATIAAAYFGQSGPSASSSFTDDGWLRTGDVATIGPDGQLRIVDRTKDLIKSGGEWISSVELENEIMGHGDVVEAAVIAVPDDKWGERPLACVVAAPGTMLSPELIRQHLAGRVAKWWVPEQVLIVDEIPKTATGKFSKVALRDSVLGLDAT</sequence>
<keyword evidence="2 7" id="KW-0436">Ligase</keyword>
<dbReference type="Proteomes" id="UP000550729">
    <property type="component" value="Unassembled WGS sequence"/>
</dbReference>
<keyword evidence="4" id="KW-0443">Lipid metabolism</keyword>
<dbReference type="InterPro" id="IPR045851">
    <property type="entry name" value="AMP-bd_C_sf"/>
</dbReference>
<feature type="domain" description="AMP-binding enzyme C-terminal" evidence="6">
    <location>
        <begin position="450"/>
        <end position="525"/>
    </location>
</feature>
<comment type="similarity">
    <text evidence="1">Belongs to the ATP-dependent AMP-binding enzyme family.</text>
</comment>
<evidence type="ECO:0000313" key="7">
    <source>
        <dbReference type="EMBL" id="NMO02725.1"/>
    </source>
</evidence>
<evidence type="ECO:0000256" key="3">
    <source>
        <dbReference type="ARBA" id="ARBA00022832"/>
    </source>
</evidence>
<evidence type="ECO:0000256" key="2">
    <source>
        <dbReference type="ARBA" id="ARBA00022598"/>
    </source>
</evidence>
<evidence type="ECO:0000256" key="1">
    <source>
        <dbReference type="ARBA" id="ARBA00006432"/>
    </source>
</evidence>
<protein>
    <submittedName>
        <fullName evidence="7">Long-chain fatty acid--CoA ligase</fullName>
    </submittedName>
</protein>
<dbReference type="Pfam" id="PF00501">
    <property type="entry name" value="AMP-binding"/>
    <property type="match status" value="1"/>
</dbReference>
<evidence type="ECO:0000256" key="4">
    <source>
        <dbReference type="ARBA" id="ARBA00023098"/>
    </source>
</evidence>
<dbReference type="InterPro" id="IPR025110">
    <property type="entry name" value="AMP-bd_C"/>
</dbReference>
<dbReference type="EMBL" id="JABBNB010000016">
    <property type="protein sequence ID" value="NMO02725.1"/>
    <property type="molecule type" value="Genomic_DNA"/>
</dbReference>
<dbReference type="Gene3D" id="3.30.300.30">
    <property type="match status" value="1"/>
</dbReference>
<dbReference type="PANTHER" id="PTHR43859:SF4">
    <property type="entry name" value="BUTANOATE--COA LIGASE AAE1-RELATED"/>
    <property type="match status" value="1"/>
</dbReference>
<dbReference type="CDD" id="cd12119">
    <property type="entry name" value="ttLC_FACS_AlkK_like"/>
    <property type="match status" value="1"/>
</dbReference>
<dbReference type="NCBIfam" id="NF004837">
    <property type="entry name" value="PRK06187.1"/>
    <property type="match status" value="1"/>
</dbReference>
<dbReference type="PROSITE" id="PS00455">
    <property type="entry name" value="AMP_BINDING"/>
    <property type="match status" value="1"/>
</dbReference>
<reference evidence="7 8" key="1">
    <citation type="submission" date="2020-04" db="EMBL/GenBank/DDBJ databases">
        <title>Gordonia sp. nov. TBRC 11910.</title>
        <authorList>
            <person name="Suriyachadkun C."/>
        </authorList>
    </citation>
    <scope>NUCLEOTIDE SEQUENCE [LARGE SCALE GENOMIC DNA]</scope>
    <source>
        <strain evidence="7 8">TBRC 11910</strain>
    </source>
</reference>
<dbReference type="PANTHER" id="PTHR43859">
    <property type="entry name" value="ACYL-ACTIVATING ENZYME"/>
    <property type="match status" value="1"/>
</dbReference>
<keyword evidence="3" id="KW-0276">Fatty acid metabolism</keyword>